<gene>
    <name evidence="3" type="ORF">AAFP95_02230</name>
</gene>
<keyword evidence="2" id="KW-1133">Transmembrane helix</keyword>
<evidence type="ECO:0000256" key="2">
    <source>
        <dbReference type="SAM" id="Phobius"/>
    </source>
</evidence>
<dbReference type="PANTHER" id="PTHR33803:SF3">
    <property type="entry name" value="BLL1974 PROTEIN"/>
    <property type="match status" value="1"/>
</dbReference>
<dbReference type="PANTHER" id="PTHR33803">
    <property type="entry name" value="IS1478 TRANSPOSASE"/>
    <property type="match status" value="1"/>
</dbReference>
<reference evidence="3 4" key="1">
    <citation type="submission" date="2024-04" db="EMBL/GenBank/DDBJ databases">
        <title>Genome sequencing and assembly of rice foliar adapted Chryseobacterium endophyticum OsEnb-ALM-A6.</title>
        <authorList>
            <person name="Kumar S."/>
            <person name="Javed M."/>
            <person name="Chouhan V."/>
            <person name="Charishma K."/>
            <person name="Patel A."/>
            <person name="Kumar M."/>
            <person name="Sahu K.P."/>
            <person name="Kumar A."/>
        </authorList>
    </citation>
    <scope>NUCLEOTIDE SEQUENCE [LARGE SCALE GENOMIC DNA]</scope>
    <source>
        <strain evidence="3 4">OsEnb-ALM-A6</strain>
    </source>
</reference>
<feature type="compositionally biased region" description="Basic and acidic residues" evidence="1">
    <location>
        <begin position="29"/>
        <end position="42"/>
    </location>
</feature>
<evidence type="ECO:0000313" key="4">
    <source>
        <dbReference type="Proteomes" id="UP001463665"/>
    </source>
</evidence>
<feature type="transmembrane region" description="Helical" evidence="2">
    <location>
        <begin position="121"/>
        <end position="139"/>
    </location>
</feature>
<evidence type="ECO:0000313" key="3">
    <source>
        <dbReference type="EMBL" id="XAO74874.1"/>
    </source>
</evidence>
<accession>A0AAU6WQY7</accession>
<evidence type="ECO:0008006" key="5">
    <source>
        <dbReference type="Google" id="ProtNLM"/>
    </source>
</evidence>
<feature type="region of interest" description="Disordered" evidence="1">
    <location>
        <begin position="29"/>
        <end position="63"/>
    </location>
</feature>
<keyword evidence="2" id="KW-0812">Transmembrane</keyword>
<name>A0AAU6WQY7_9FLAO</name>
<sequence length="147" mass="16792">MQTPYDGHTIEPLLEQMENSGQRLPKELVYDRGGRGKSEIKGVKISTPSTPRKSDTAYQKQSKRKKFRTRAAIESIIGHLKTNFRLAQNYFLGESGPQINALLAATAWNMKKMMEILKEKIIFYFSNLFSILIHCNLGNKNLKMIPC</sequence>
<dbReference type="Proteomes" id="UP001463665">
    <property type="component" value="Chromosome"/>
</dbReference>
<feature type="compositionally biased region" description="Polar residues" evidence="1">
    <location>
        <begin position="46"/>
        <end position="60"/>
    </location>
</feature>
<dbReference type="AlphaFoldDB" id="A0AAU6WQY7"/>
<evidence type="ECO:0000256" key="1">
    <source>
        <dbReference type="SAM" id="MobiDB-lite"/>
    </source>
</evidence>
<keyword evidence="4" id="KW-1185">Reference proteome</keyword>
<organism evidence="3 4">
    <name type="scientific">Chryseobacterium endophyticum</name>
    <dbReference type="NCBI Taxonomy" id="1854762"/>
    <lineage>
        <taxon>Bacteria</taxon>
        <taxon>Pseudomonadati</taxon>
        <taxon>Bacteroidota</taxon>
        <taxon>Flavobacteriia</taxon>
        <taxon>Flavobacteriales</taxon>
        <taxon>Weeksellaceae</taxon>
        <taxon>Chryseobacterium group</taxon>
        <taxon>Chryseobacterium</taxon>
    </lineage>
</organism>
<proteinExistence type="predicted"/>
<keyword evidence="2" id="KW-0472">Membrane</keyword>
<dbReference type="EMBL" id="CP154834">
    <property type="protein sequence ID" value="XAO74874.1"/>
    <property type="molecule type" value="Genomic_DNA"/>
</dbReference>
<dbReference type="RefSeq" id="WP_345766816.1">
    <property type="nucleotide sequence ID" value="NZ_CP154834.1"/>
</dbReference>
<protein>
    <recommendedName>
        <fullName evidence="5">Transposase IS4-like domain-containing protein</fullName>
    </recommendedName>
</protein>